<dbReference type="InterPro" id="IPR002645">
    <property type="entry name" value="STAS_dom"/>
</dbReference>
<dbReference type="SUPFAM" id="SSF52091">
    <property type="entry name" value="SpoIIaa-like"/>
    <property type="match status" value="1"/>
</dbReference>
<proteinExistence type="predicted"/>
<reference evidence="2" key="1">
    <citation type="submission" date="2021-10" db="EMBL/GenBank/DDBJ databases">
        <authorList>
            <person name="Dean J.D."/>
            <person name="Kim M.K."/>
            <person name="Newey C.N."/>
            <person name="Stoker T.S."/>
            <person name="Thompson D.W."/>
            <person name="Grose J.H."/>
        </authorList>
    </citation>
    <scope>NUCLEOTIDE SEQUENCE</scope>
    <source>
        <strain evidence="2">BT635</strain>
    </source>
</reference>
<accession>A0ABS8A7R9</accession>
<sequence length="114" mass="12581">MDILKLSQPTMFVASLRGKCEGSQCAQQLIELLREAVRKQATQVWLLCQELTHIDLGAQQTLLRQLPLLQNACIKLVLCGLPPNLVKQFESTGLAGLFALLPAEAYTGPRPIVR</sequence>
<dbReference type="Pfam" id="PF01740">
    <property type="entry name" value="STAS"/>
    <property type="match status" value="1"/>
</dbReference>
<protein>
    <submittedName>
        <fullName evidence="2">STAS domain-containing protein</fullName>
    </submittedName>
</protein>
<keyword evidence="3" id="KW-1185">Reference proteome</keyword>
<dbReference type="Gene3D" id="3.30.750.24">
    <property type="entry name" value="STAS domain"/>
    <property type="match status" value="1"/>
</dbReference>
<evidence type="ECO:0000313" key="3">
    <source>
        <dbReference type="Proteomes" id="UP001165297"/>
    </source>
</evidence>
<dbReference type="RefSeq" id="WP_226182381.1">
    <property type="nucleotide sequence ID" value="NZ_JAJADQ010000001.1"/>
</dbReference>
<comment type="caution">
    <text evidence="2">The sequence shown here is derived from an EMBL/GenBank/DDBJ whole genome shotgun (WGS) entry which is preliminary data.</text>
</comment>
<dbReference type="EMBL" id="JAJADQ010000001">
    <property type="protein sequence ID" value="MCB2376448.1"/>
    <property type="molecule type" value="Genomic_DNA"/>
</dbReference>
<feature type="domain" description="STAS" evidence="1">
    <location>
        <begin position="26"/>
        <end position="99"/>
    </location>
</feature>
<dbReference type="InterPro" id="IPR036513">
    <property type="entry name" value="STAS_dom_sf"/>
</dbReference>
<dbReference type="Proteomes" id="UP001165297">
    <property type="component" value="Unassembled WGS sequence"/>
</dbReference>
<organism evidence="2 3">
    <name type="scientific">Hymenobacter nitidus</name>
    <dbReference type="NCBI Taxonomy" id="2880929"/>
    <lineage>
        <taxon>Bacteria</taxon>
        <taxon>Pseudomonadati</taxon>
        <taxon>Bacteroidota</taxon>
        <taxon>Cytophagia</taxon>
        <taxon>Cytophagales</taxon>
        <taxon>Hymenobacteraceae</taxon>
        <taxon>Hymenobacter</taxon>
    </lineage>
</organism>
<gene>
    <name evidence="2" type="ORF">LGH70_02575</name>
</gene>
<name>A0ABS8A7R9_9BACT</name>
<evidence type="ECO:0000313" key="2">
    <source>
        <dbReference type="EMBL" id="MCB2376448.1"/>
    </source>
</evidence>
<evidence type="ECO:0000259" key="1">
    <source>
        <dbReference type="Pfam" id="PF01740"/>
    </source>
</evidence>